<dbReference type="Pfam" id="PF16862">
    <property type="entry name" value="Glyco_hydro_79C"/>
    <property type="match status" value="1"/>
</dbReference>
<dbReference type="Proteomes" id="UP000700596">
    <property type="component" value="Unassembled WGS sequence"/>
</dbReference>
<keyword evidence="4" id="KW-1185">Reference proteome</keyword>
<sequence>MCHSLCTLSTTALVLSLTARSFAASLSLNPAATANQGISDRLDASFAGFGIEPSNLFSFTGGADDPNVFTVQLLQNLADYSGTPPHIRLGGNTQDYMIYDANYSDIAWKKNPLSTAQGAVAADSIIFGSGYFKALDRFPKGTPVTFGLNMAYSGPDYLDKIVESAQGAVDGMKNVKLYSFEIGNEPDLWIKNSFRTAPWSGNVYTEEFLDRADAVYNRVLKPKGLPAGFFEGPATASTIGTSFEISQLVSDGLLEKRNGNDYVFTWNQHDYYYFIGVTPTPITLDDLMDLDTTNTQFKYWAQQVDIGLKTGLPYVLREMSSVGPIGMRGVSDAHGSALWTLNFFLYAASLNISSVQMHMTDNSNASAWQPIPMGGSNLFVRPIYYAHAAMAQIIGNGNGTTQIGTLNTGGARGEYRGRIRAYAAYAQSNLQSLILINSRQANVSQSNKESFTFNINLGKQFADKDVYLSYLTGDGADSFSSTTWNGMQYQNDTGKTNKVDRSIRTIRISSTGALSIPVRDSEALVANIGWLLGTNEVLTVNNTRPSTNNKKSAAGWTMMNGASTAMWTSAVTTMLVIISSFVHLS</sequence>
<dbReference type="InterPro" id="IPR017853">
    <property type="entry name" value="GH"/>
</dbReference>
<name>A0A9P9E495_9PLEO</name>
<keyword evidence="3" id="KW-0378">Hydrolase</keyword>
<dbReference type="EMBL" id="JAGMWT010000004">
    <property type="protein sequence ID" value="KAH7130431.1"/>
    <property type="molecule type" value="Genomic_DNA"/>
</dbReference>
<dbReference type="InterPro" id="IPR031728">
    <property type="entry name" value="GlcAase_C"/>
</dbReference>
<feature type="chain" id="PRO_5040509995" evidence="1">
    <location>
        <begin position="24"/>
        <end position="585"/>
    </location>
</feature>
<dbReference type="PANTHER" id="PTHR36183">
    <property type="entry name" value="BETA-GLUCURONIDASE"/>
    <property type="match status" value="1"/>
</dbReference>
<evidence type="ECO:0000256" key="1">
    <source>
        <dbReference type="SAM" id="SignalP"/>
    </source>
</evidence>
<keyword evidence="1" id="KW-0732">Signal</keyword>
<proteinExistence type="predicted"/>
<dbReference type="SUPFAM" id="SSF51445">
    <property type="entry name" value="(Trans)glycosidases"/>
    <property type="match status" value="1"/>
</dbReference>
<reference evidence="3" key="1">
    <citation type="journal article" date="2021" name="Nat. Commun.">
        <title>Genetic determinants of endophytism in the Arabidopsis root mycobiome.</title>
        <authorList>
            <person name="Mesny F."/>
            <person name="Miyauchi S."/>
            <person name="Thiergart T."/>
            <person name="Pickel B."/>
            <person name="Atanasova L."/>
            <person name="Karlsson M."/>
            <person name="Huettel B."/>
            <person name="Barry K.W."/>
            <person name="Haridas S."/>
            <person name="Chen C."/>
            <person name="Bauer D."/>
            <person name="Andreopoulos W."/>
            <person name="Pangilinan J."/>
            <person name="LaButti K."/>
            <person name="Riley R."/>
            <person name="Lipzen A."/>
            <person name="Clum A."/>
            <person name="Drula E."/>
            <person name="Henrissat B."/>
            <person name="Kohler A."/>
            <person name="Grigoriev I.V."/>
            <person name="Martin F.M."/>
            <person name="Hacquard S."/>
        </authorList>
    </citation>
    <scope>NUCLEOTIDE SEQUENCE</scope>
    <source>
        <strain evidence="3">MPI-CAGE-CH-0243</strain>
    </source>
</reference>
<comment type="caution">
    <text evidence="3">The sequence shown here is derived from an EMBL/GenBank/DDBJ whole genome shotgun (WGS) entry which is preliminary data.</text>
</comment>
<dbReference type="PANTHER" id="PTHR36183:SF2">
    <property type="entry name" value="BETA-GLUCURONIDASE C-TERMINAL DOMAIN-CONTAINING PROTEIN"/>
    <property type="match status" value="1"/>
</dbReference>
<dbReference type="GO" id="GO:0016787">
    <property type="term" value="F:hydrolase activity"/>
    <property type="evidence" value="ECO:0007669"/>
    <property type="project" value="UniProtKB-KW"/>
</dbReference>
<dbReference type="OrthoDB" id="2831684at2759"/>
<accession>A0A9P9E495</accession>
<protein>
    <submittedName>
        <fullName evidence="3">Glycoside hydrolase superfamily</fullName>
    </submittedName>
</protein>
<feature type="domain" description="Beta-glucuronidase C-terminal" evidence="2">
    <location>
        <begin position="421"/>
        <end position="525"/>
    </location>
</feature>
<evidence type="ECO:0000313" key="4">
    <source>
        <dbReference type="Proteomes" id="UP000700596"/>
    </source>
</evidence>
<dbReference type="Gene3D" id="3.20.20.80">
    <property type="entry name" value="Glycosidases"/>
    <property type="match status" value="1"/>
</dbReference>
<dbReference type="InterPro" id="IPR052974">
    <property type="entry name" value="GH79_Enzymes"/>
</dbReference>
<feature type="signal peptide" evidence="1">
    <location>
        <begin position="1"/>
        <end position="23"/>
    </location>
</feature>
<gene>
    <name evidence="3" type="ORF">B0J11DRAFT_429406</name>
</gene>
<organism evidence="3 4">
    <name type="scientific">Dendryphion nanum</name>
    <dbReference type="NCBI Taxonomy" id="256645"/>
    <lineage>
        <taxon>Eukaryota</taxon>
        <taxon>Fungi</taxon>
        <taxon>Dikarya</taxon>
        <taxon>Ascomycota</taxon>
        <taxon>Pezizomycotina</taxon>
        <taxon>Dothideomycetes</taxon>
        <taxon>Pleosporomycetidae</taxon>
        <taxon>Pleosporales</taxon>
        <taxon>Torulaceae</taxon>
        <taxon>Dendryphion</taxon>
    </lineage>
</organism>
<evidence type="ECO:0000259" key="2">
    <source>
        <dbReference type="Pfam" id="PF16862"/>
    </source>
</evidence>
<evidence type="ECO:0000313" key="3">
    <source>
        <dbReference type="EMBL" id="KAH7130431.1"/>
    </source>
</evidence>
<dbReference type="AlphaFoldDB" id="A0A9P9E495"/>